<keyword evidence="3" id="KW-1185">Reference proteome</keyword>
<evidence type="ECO:0000313" key="2">
    <source>
        <dbReference type="EMBL" id="KAL2506385.1"/>
    </source>
</evidence>
<protein>
    <recommendedName>
        <fullName evidence="4">Aminotransferase-like plant mobile domain-containing protein</fullName>
    </recommendedName>
</protein>
<comment type="caution">
    <text evidence="2">The sequence shown here is derived from an EMBL/GenBank/DDBJ whole genome shotgun (WGS) entry which is preliminary data.</text>
</comment>
<proteinExistence type="predicted"/>
<reference evidence="3" key="1">
    <citation type="submission" date="2024-07" db="EMBL/GenBank/DDBJ databases">
        <title>Two chromosome-level genome assemblies of Korean endemic species Abeliophyllum distichum and Forsythia ovata (Oleaceae).</title>
        <authorList>
            <person name="Jang H."/>
        </authorList>
    </citation>
    <scope>NUCLEOTIDE SEQUENCE [LARGE SCALE GENOMIC DNA]</scope>
</reference>
<sequence>MMFTSDGVVEVSHETVSTVDGVSLEVSLSTARGCSEGGYAAEGPSVSGRWAAMDVSSVANEADLENIRKIFRVPSDIEFHVLGPFERACSLREGCTSFHFQSFNARMRLLLDPFYRRVLKAYSLAPTQVSSNGWSQMVENLYLSFKHSFGFEMPLHVFQTVYLSMKLPEEERYGRGNRVVLFKPVGSTQSIHAGLSIFHKALEGGSFWVSENWQRMMNDLKPNLNVSSFYGVASEWFDGEENLLLWWDMMFEFLKRPRHLIELGQMAKKGKRPTPPLVRVMATKVRELCLGSSEDSRQKKAIKEVSKEATLEEAQNIETDLVSDELSTGDDEPLAKKKRTNAPVCAKPTLRG</sequence>
<feature type="region of interest" description="Disordered" evidence="1">
    <location>
        <begin position="305"/>
        <end position="352"/>
    </location>
</feature>
<dbReference type="EMBL" id="JBFOLK010000006">
    <property type="protein sequence ID" value="KAL2506385.1"/>
    <property type="molecule type" value="Genomic_DNA"/>
</dbReference>
<dbReference type="AlphaFoldDB" id="A0ABD1T0Z0"/>
<organism evidence="2 3">
    <name type="scientific">Abeliophyllum distichum</name>
    <dbReference type="NCBI Taxonomy" id="126358"/>
    <lineage>
        <taxon>Eukaryota</taxon>
        <taxon>Viridiplantae</taxon>
        <taxon>Streptophyta</taxon>
        <taxon>Embryophyta</taxon>
        <taxon>Tracheophyta</taxon>
        <taxon>Spermatophyta</taxon>
        <taxon>Magnoliopsida</taxon>
        <taxon>eudicotyledons</taxon>
        <taxon>Gunneridae</taxon>
        <taxon>Pentapetalae</taxon>
        <taxon>asterids</taxon>
        <taxon>lamiids</taxon>
        <taxon>Lamiales</taxon>
        <taxon>Oleaceae</taxon>
        <taxon>Forsythieae</taxon>
        <taxon>Abeliophyllum</taxon>
    </lineage>
</organism>
<evidence type="ECO:0008006" key="4">
    <source>
        <dbReference type="Google" id="ProtNLM"/>
    </source>
</evidence>
<evidence type="ECO:0000313" key="3">
    <source>
        <dbReference type="Proteomes" id="UP001604336"/>
    </source>
</evidence>
<name>A0ABD1T0Z0_9LAMI</name>
<dbReference type="Proteomes" id="UP001604336">
    <property type="component" value="Unassembled WGS sequence"/>
</dbReference>
<evidence type="ECO:0000256" key="1">
    <source>
        <dbReference type="SAM" id="MobiDB-lite"/>
    </source>
</evidence>
<accession>A0ABD1T0Z0</accession>
<gene>
    <name evidence="2" type="ORF">Adt_22006</name>
</gene>
<feature type="compositionally biased region" description="Acidic residues" evidence="1">
    <location>
        <begin position="321"/>
        <end position="332"/>
    </location>
</feature>